<reference evidence="1" key="1">
    <citation type="journal article" date="2022" name="IScience">
        <title>Evolution of zygomycete secretomes and the origins of terrestrial fungal ecologies.</title>
        <authorList>
            <person name="Chang Y."/>
            <person name="Wang Y."/>
            <person name="Mondo S."/>
            <person name="Ahrendt S."/>
            <person name="Andreopoulos W."/>
            <person name="Barry K."/>
            <person name="Beard J."/>
            <person name="Benny G.L."/>
            <person name="Blankenship S."/>
            <person name="Bonito G."/>
            <person name="Cuomo C."/>
            <person name="Desiro A."/>
            <person name="Gervers K.A."/>
            <person name="Hundley H."/>
            <person name="Kuo A."/>
            <person name="LaButti K."/>
            <person name="Lang B.F."/>
            <person name="Lipzen A."/>
            <person name="O'Donnell K."/>
            <person name="Pangilinan J."/>
            <person name="Reynolds N."/>
            <person name="Sandor L."/>
            <person name="Smith M.E."/>
            <person name="Tsang A."/>
            <person name="Grigoriev I.V."/>
            <person name="Stajich J.E."/>
            <person name="Spatafora J.W."/>
        </authorList>
    </citation>
    <scope>NUCLEOTIDE SEQUENCE</scope>
    <source>
        <strain evidence="1">RSA 2281</strain>
    </source>
</reference>
<gene>
    <name evidence="1" type="ORF">BDA99DRAFT_426988</name>
</gene>
<dbReference type="Proteomes" id="UP001209540">
    <property type="component" value="Unassembled WGS sequence"/>
</dbReference>
<evidence type="ECO:0000313" key="1">
    <source>
        <dbReference type="EMBL" id="KAI9246114.1"/>
    </source>
</evidence>
<dbReference type="AlphaFoldDB" id="A0AAD5JMU9"/>
<organism evidence="1 2">
    <name type="scientific">Phascolomyces articulosus</name>
    <dbReference type="NCBI Taxonomy" id="60185"/>
    <lineage>
        <taxon>Eukaryota</taxon>
        <taxon>Fungi</taxon>
        <taxon>Fungi incertae sedis</taxon>
        <taxon>Mucoromycota</taxon>
        <taxon>Mucoromycotina</taxon>
        <taxon>Mucoromycetes</taxon>
        <taxon>Mucorales</taxon>
        <taxon>Lichtheimiaceae</taxon>
        <taxon>Phascolomyces</taxon>
    </lineage>
</organism>
<evidence type="ECO:0000313" key="2">
    <source>
        <dbReference type="Proteomes" id="UP001209540"/>
    </source>
</evidence>
<comment type="caution">
    <text evidence="1">The sequence shown here is derived from an EMBL/GenBank/DDBJ whole genome shotgun (WGS) entry which is preliminary data.</text>
</comment>
<feature type="non-terminal residue" evidence="1">
    <location>
        <position position="52"/>
    </location>
</feature>
<feature type="non-terminal residue" evidence="1">
    <location>
        <position position="1"/>
    </location>
</feature>
<name>A0AAD5JMU9_9FUNG</name>
<keyword evidence="2" id="KW-1185">Reference proteome</keyword>
<accession>A0AAD5JMU9</accession>
<protein>
    <submittedName>
        <fullName evidence="1">Uncharacterized protein</fullName>
    </submittedName>
</protein>
<proteinExistence type="predicted"/>
<dbReference type="EMBL" id="JAIXMP010000048">
    <property type="protein sequence ID" value="KAI9246114.1"/>
    <property type="molecule type" value="Genomic_DNA"/>
</dbReference>
<sequence length="52" mass="6003">GSNNSRKSSFDHYKTMLGMLAMLRTLAQKYSKASFSTFRKLKVHFLHGHSKQ</sequence>
<reference evidence="1" key="2">
    <citation type="submission" date="2023-02" db="EMBL/GenBank/DDBJ databases">
        <authorList>
            <consortium name="DOE Joint Genome Institute"/>
            <person name="Mondo S.J."/>
            <person name="Chang Y."/>
            <person name="Wang Y."/>
            <person name="Ahrendt S."/>
            <person name="Andreopoulos W."/>
            <person name="Barry K."/>
            <person name="Beard J."/>
            <person name="Benny G.L."/>
            <person name="Blankenship S."/>
            <person name="Bonito G."/>
            <person name="Cuomo C."/>
            <person name="Desiro A."/>
            <person name="Gervers K.A."/>
            <person name="Hundley H."/>
            <person name="Kuo A."/>
            <person name="LaButti K."/>
            <person name="Lang B.F."/>
            <person name="Lipzen A."/>
            <person name="O'Donnell K."/>
            <person name="Pangilinan J."/>
            <person name="Reynolds N."/>
            <person name="Sandor L."/>
            <person name="Smith M.W."/>
            <person name="Tsang A."/>
            <person name="Grigoriev I.V."/>
            <person name="Stajich J.E."/>
            <person name="Spatafora J.W."/>
        </authorList>
    </citation>
    <scope>NUCLEOTIDE SEQUENCE</scope>
    <source>
        <strain evidence="1">RSA 2281</strain>
    </source>
</reference>